<accession>A0A1I0A2N1</accession>
<dbReference type="Pfam" id="PF12685">
    <property type="entry name" value="SpoIIIAH"/>
    <property type="match status" value="1"/>
</dbReference>
<dbReference type="OrthoDB" id="9789991at2"/>
<dbReference type="RefSeq" id="WP_092476790.1">
    <property type="nucleotide sequence ID" value="NZ_FOHN01000004.1"/>
</dbReference>
<organism evidence="2 3">
    <name type="scientific">[Clostridium] polysaccharolyticum</name>
    <dbReference type="NCBI Taxonomy" id="29364"/>
    <lineage>
        <taxon>Bacteria</taxon>
        <taxon>Bacillati</taxon>
        <taxon>Bacillota</taxon>
        <taxon>Clostridia</taxon>
        <taxon>Lachnospirales</taxon>
        <taxon>Lachnospiraceae</taxon>
    </lineage>
</organism>
<evidence type="ECO:0000313" key="3">
    <source>
        <dbReference type="Proteomes" id="UP000199800"/>
    </source>
</evidence>
<keyword evidence="3" id="KW-1185">Reference proteome</keyword>
<dbReference type="EMBL" id="FOHN01000004">
    <property type="protein sequence ID" value="SES87430.1"/>
    <property type="molecule type" value="Genomic_DNA"/>
</dbReference>
<keyword evidence="1" id="KW-0472">Membrane</keyword>
<evidence type="ECO:0000313" key="2">
    <source>
        <dbReference type="EMBL" id="SES87430.1"/>
    </source>
</evidence>
<gene>
    <name evidence="2" type="ORF">SAMN04487772_104188</name>
</gene>
<dbReference type="AlphaFoldDB" id="A0A1I0A2N1"/>
<protein>
    <submittedName>
        <fullName evidence="2">Stage III sporulation protein AH</fullName>
    </submittedName>
</protein>
<proteinExistence type="predicted"/>
<keyword evidence="1" id="KW-1133">Transmembrane helix</keyword>
<dbReference type="STRING" id="29364.SAMN04487772_104188"/>
<evidence type="ECO:0000256" key="1">
    <source>
        <dbReference type="SAM" id="Phobius"/>
    </source>
</evidence>
<name>A0A1I0A2N1_9FIRM</name>
<dbReference type="InterPro" id="IPR024232">
    <property type="entry name" value="SpoIIIAH"/>
</dbReference>
<reference evidence="2 3" key="1">
    <citation type="submission" date="2016-10" db="EMBL/GenBank/DDBJ databases">
        <authorList>
            <person name="de Groot N.N."/>
        </authorList>
    </citation>
    <scope>NUCLEOTIDE SEQUENCE [LARGE SCALE GENOMIC DNA]</scope>
    <source>
        <strain evidence="2 3">DSM 1801</strain>
    </source>
</reference>
<dbReference type="Proteomes" id="UP000199800">
    <property type="component" value="Unassembled WGS sequence"/>
</dbReference>
<sequence>MKKILKNNQVIITALVLMIMVAGYLKLSQGNSKNFLSLHKDAQTVADQSTGVNDDGQVLDNQLYLDMDGAKDAASTKVTADPLVTSDPASKSTMTDDAVKDEFADISAEDIANDSASKADAAVDVAKEDGTAGDAVLVSNTIHADFFSSAKITREQTRAKNKETLMDVVNNANVTESQKQSAISSIIKMTDLAEKESAAEILLEAKGFKDVVISCVDDGADVLINAENLTEQQMAQIEDIVKRKTGICADKIVITPVGVVEK</sequence>
<dbReference type="InterPro" id="IPR038503">
    <property type="entry name" value="SpoIIIAH_sf"/>
</dbReference>
<keyword evidence="1" id="KW-0812">Transmembrane</keyword>
<feature type="transmembrane region" description="Helical" evidence="1">
    <location>
        <begin position="7"/>
        <end position="25"/>
    </location>
</feature>
<dbReference type="Gene3D" id="1.10.287.4300">
    <property type="entry name" value="Stage III sporulation protein AH-like"/>
    <property type="match status" value="1"/>
</dbReference>